<evidence type="ECO:0000256" key="3">
    <source>
        <dbReference type="ARBA" id="ARBA00022737"/>
    </source>
</evidence>
<feature type="domain" description="SpoVT-AbrB" evidence="8">
    <location>
        <begin position="20"/>
        <end position="62"/>
    </location>
</feature>
<keyword evidence="3" id="KW-0677">Repeat</keyword>
<dbReference type="PANTHER" id="PTHR34701:SF1">
    <property type="entry name" value="TRANSCRIPTIONAL REGULATOR MRAZ"/>
    <property type="match status" value="1"/>
</dbReference>
<reference evidence="10" key="1">
    <citation type="submission" date="2019-02" db="EMBL/GenBank/DDBJ databases">
        <title>Draft genome sequence of Enterococcus sp. Gos25-1.</title>
        <authorList>
            <person name="Tanaka N."/>
            <person name="Shiwa Y."/>
            <person name="Fujita N."/>
        </authorList>
    </citation>
    <scope>NUCLEOTIDE SEQUENCE [LARGE SCALE GENOMIC DNA]</scope>
    <source>
        <strain evidence="10">Gos25-1</strain>
    </source>
</reference>
<organism evidence="9 10">
    <name type="scientific">Enterococcus florum</name>
    <dbReference type="NCBI Taxonomy" id="2480627"/>
    <lineage>
        <taxon>Bacteria</taxon>
        <taxon>Bacillati</taxon>
        <taxon>Bacillota</taxon>
        <taxon>Bacilli</taxon>
        <taxon>Lactobacillales</taxon>
        <taxon>Enterococcaceae</taxon>
        <taxon>Enterococcus</taxon>
    </lineage>
</organism>
<dbReference type="PANTHER" id="PTHR34701">
    <property type="entry name" value="TRANSCRIPTIONAL REGULATOR MRAZ"/>
    <property type="match status" value="1"/>
</dbReference>
<dbReference type="CDD" id="cd16321">
    <property type="entry name" value="MraZ_C"/>
    <property type="match status" value="1"/>
</dbReference>
<dbReference type="InterPro" id="IPR037914">
    <property type="entry name" value="SpoVT-AbrB_sf"/>
</dbReference>
<evidence type="ECO:0000256" key="2">
    <source>
        <dbReference type="ARBA" id="ARBA00022490"/>
    </source>
</evidence>
<evidence type="ECO:0000256" key="5">
    <source>
        <dbReference type="ARBA" id="ARBA00023125"/>
    </source>
</evidence>
<dbReference type="Gene3D" id="3.40.1550.20">
    <property type="entry name" value="Transcriptional regulator MraZ domain"/>
    <property type="match status" value="1"/>
</dbReference>
<dbReference type="InterPro" id="IPR007159">
    <property type="entry name" value="SpoVT-AbrB_dom"/>
</dbReference>
<dbReference type="InterPro" id="IPR035642">
    <property type="entry name" value="MraZ_N"/>
</dbReference>
<dbReference type="GO" id="GO:0003700">
    <property type="term" value="F:DNA-binding transcription factor activity"/>
    <property type="evidence" value="ECO:0007669"/>
    <property type="project" value="UniProtKB-UniRule"/>
</dbReference>
<dbReference type="NCBIfam" id="TIGR00242">
    <property type="entry name" value="division/cell wall cluster transcriptional repressor MraZ"/>
    <property type="match status" value="1"/>
</dbReference>
<evidence type="ECO:0000259" key="8">
    <source>
        <dbReference type="PROSITE" id="PS51740"/>
    </source>
</evidence>
<dbReference type="GO" id="GO:0009295">
    <property type="term" value="C:nucleoid"/>
    <property type="evidence" value="ECO:0007669"/>
    <property type="project" value="UniProtKB-SubCell"/>
</dbReference>
<dbReference type="PROSITE" id="PS51740">
    <property type="entry name" value="SPOVT_ABRB"/>
    <property type="match status" value="2"/>
</dbReference>
<evidence type="ECO:0000313" key="10">
    <source>
        <dbReference type="Proteomes" id="UP000290567"/>
    </source>
</evidence>
<dbReference type="InterPro" id="IPR038619">
    <property type="entry name" value="MraZ_sf"/>
</dbReference>
<evidence type="ECO:0000256" key="4">
    <source>
        <dbReference type="ARBA" id="ARBA00023015"/>
    </source>
</evidence>
<keyword evidence="2 7" id="KW-0963">Cytoplasm</keyword>
<keyword evidence="6 7" id="KW-0804">Transcription</keyword>
<name>A0A4P5PKX8_9ENTE</name>
<keyword evidence="10" id="KW-1185">Reference proteome</keyword>
<accession>A0A4P5PKX8</accession>
<protein>
    <recommendedName>
        <fullName evidence="1 7">Transcriptional regulator MraZ</fullName>
    </recommendedName>
</protein>
<dbReference type="GO" id="GO:0000976">
    <property type="term" value="F:transcription cis-regulatory region binding"/>
    <property type="evidence" value="ECO:0007669"/>
    <property type="project" value="TreeGrafter"/>
</dbReference>
<dbReference type="EMBL" id="BJCC01000014">
    <property type="protein sequence ID" value="GCF93973.1"/>
    <property type="molecule type" value="Genomic_DNA"/>
</dbReference>
<dbReference type="InterPro" id="IPR035644">
    <property type="entry name" value="MraZ_C"/>
</dbReference>
<proteinExistence type="inferred from homology"/>
<comment type="similarity">
    <text evidence="7">Belongs to the MraZ family.</text>
</comment>
<dbReference type="GO" id="GO:2000143">
    <property type="term" value="P:negative regulation of DNA-templated transcription initiation"/>
    <property type="evidence" value="ECO:0007669"/>
    <property type="project" value="TreeGrafter"/>
</dbReference>
<dbReference type="CDD" id="cd16320">
    <property type="entry name" value="MraZ_N"/>
    <property type="match status" value="1"/>
</dbReference>
<sequence length="158" mass="18101">MVDLTHVVGDRGESNMFMGEFQHNIDAKGRLIVPSKLREQLGEKFVVTRGMDGCLFGYPLDEWSSLETKLNEMPLSKKDARTFVRFFYSAATECEIDKQGRINIPAALRNHATLEKECVIIGVANRIEIWNEARWREFTEITEASFDDIAETMVDFGF</sequence>
<dbReference type="Pfam" id="PF02381">
    <property type="entry name" value="MraZ"/>
    <property type="match status" value="2"/>
</dbReference>
<keyword evidence="4 7" id="KW-0805">Transcription regulation</keyword>
<evidence type="ECO:0000256" key="6">
    <source>
        <dbReference type="ARBA" id="ARBA00023163"/>
    </source>
</evidence>
<dbReference type="AlphaFoldDB" id="A0A4P5PKX8"/>
<dbReference type="FunFam" id="3.40.1550.20:FF:000002">
    <property type="entry name" value="Transcriptional regulator MraZ"/>
    <property type="match status" value="1"/>
</dbReference>
<dbReference type="InterPro" id="IPR003444">
    <property type="entry name" value="MraZ"/>
</dbReference>
<comment type="caution">
    <text evidence="9">The sequence shown here is derived from an EMBL/GenBank/DDBJ whole genome shotgun (WGS) entry which is preliminary data.</text>
</comment>
<evidence type="ECO:0000256" key="7">
    <source>
        <dbReference type="HAMAP-Rule" id="MF_01008"/>
    </source>
</evidence>
<keyword evidence="5 7" id="KW-0238">DNA-binding</keyword>
<evidence type="ECO:0000256" key="1">
    <source>
        <dbReference type="ARBA" id="ARBA00013860"/>
    </source>
</evidence>
<gene>
    <name evidence="7 9" type="primary">mraZ</name>
    <name evidence="9" type="ORF">NRIC_18640</name>
</gene>
<comment type="subunit">
    <text evidence="7">Forms oligomers.</text>
</comment>
<dbReference type="InterPro" id="IPR020603">
    <property type="entry name" value="MraZ_dom"/>
</dbReference>
<feature type="domain" description="SpoVT-AbrB" evidence="8">
    <location>
        <begin position="91"/>
        <end position="134"/>
    </location>
</feature>
<dbReference type="GO" id="GO:0005737">
    <property type="term" value="C:cytoplasm"/>
    <property type="evidence" value="ECO:0007669"/>
    <property type="project" value="UniProtKB-UniRule"/>
</dbReference>
<comment type="subcellular location">
    <subcellularLocation>
        <location evidence="7">Cytoplasm</location>
        <location evidence="7">Nucleoid</location>
    </subcellularLocation>
</comment>
<evidence type="ECO:0000313" key="9">
    <source>
        <dbReference type="EMBL" id="GCF93973.1"/>
    </source>
</evidence>
<dbReference type="HAMAP" id="MF_01008">
    <property type="entry name" value="MraZ"/>
    <property type="match status" value="1"/>
</dbReference>
<dbReference type="SUPFAM" id="SSF89447">
    <property type="entry name" value="AbrB/MazE/MraZ-like"/>
    <property type="match status" value="1"/>
</dbReference>
<dbReference type="Proteomes" id="UP000290567">
    <property type="component" value="Unassembled WGS sequence"/>
</dbReference>